<dbReference type="HOGENOM" id="CLU_1908051_0_0_1"/>
<evidence type="ECO:0000313" key="1">
    <source>
        <dbReference type="EMBL" id="KIJ42304.1"/>
    </source>
</evidence>
<dbReference type="Proteomes" id="UP000054279">
    <property type="component" value="Unassembled WGS sequence"/>
</dbReference>
<organism evidence="1 2">
    <name type="scientific">Sphaerobolus stellatus (strain SS14)</name>
    <dbReference type="NCBI Taxonomy" id="990650"/>
    <lineage>
        <taxon>Eukaryota</taxon>
        <taxon>Fungi</taxon>
        <taxon>Dikarya</taxon>
        <taxon>Basidiomycota</taxon>
        <taxon>Agaricomycotina</taxon>
        <taxon>Agaricomycetes</taxon>
        <taxon>Phallomycetidae</taxon>
        <taxon>Geastrales</taxon>
        <taxon>Sphaerobolaceae</taxon>
        <taxon>Sphaerobolus</taxon>
    </lineage>
</organism>
<name>A0A0C9V5U3_SPHS4</name>
<reference evidence="1 2" key="1">
    <citation type="submission" date="2014-06" db="EMBL/GenBank/DDBJ databases">
        <title>Evolutionary Origins and Diversification of the Mycorrhizal Mutualists.</title>
        <authorList>
            <consortium name="DOE Joint Genome Institute"/>
            <consortium name="Mycorrhizal Genomics Consortium"/>
            <person name="Kohler A."/>
            <person name="Kuo A."/>
            <person name="Nagy L.G."/>
            <person name="Floudas D."/>
            <person name="Copeland A."/>
            <person name="Barry K.W."/>
            <person name="Cichocki N."/>
            <person name="Veneault-Fourrey C."/>
            <person name="LaButti K."/>
            <person name="Lindquist E.A."/>
            <person name="Lipzen A."/>
            <person name="Lundell T."/>
            <person name="Morin E."/>
            <person name="Murat C."/>
            <person name="Riley R."/>
            <person name="Ohm R."/>
            <person name="Sun H."/>
            <person name="Tunlid A."/>
            <person name="Henrissat B."/>
            <person name="Grigoriev I.V."/>
            <person name="Hibbett D.S."/>
            <person name="Martin F."/>
        </authorList>
    </citation>
    <scope>NUCLEOTIDE SEQUENCE [LARGE SCALE GENOMIC DNA]</scope>
    <source>
        <strain evidence="1 2">SS14</strain>
    </source>
</reference>
<keyword evidence="2" id="KW-1185">Reference proteome</keyword>
<dbReference type="EMBL" id="KN837131">
    <property type="protein sequence ID" value="KIJ42304.1"/>
    <property type="molecule type" value="Genomic_DNA"/>
</dbReference>
<gene>
    <name evidence="1" type="ORF">M422DRAFT_254715</name>
</gene>
<accession>A0A0C9V5U3</accession>
<sequence length="133" mass="15184">MPATTTPPPPPPRHASPALGNATRQVHAVFGPVEGGIDVKNGSFSFERTMSLQHRETLRCRTHQRQDPETISLQPYAYSLAAAWRQLLRRPSMHPHLDAQDARLPFIYGSHCFHDELDYCRSSKSLDDDFYRR</sequence>
<evidence type="ECO:0000313" key="2">
    <source>
        <dbReference type="Proteomes" id="UP000054279"/>
    </source>
</evidence>
<proteinExistence type="predicted"/>
<dbReference type="AlphaFoldDB" id="A0A0C9V5U3"/>
<protein>
    <submittedName>
        <fullName evidence="1">Uncharacterized protein</fullName>
    </submittedName>
</protein>